<dbReference type="PIRSF" id="PIRSF021328">
    <property type="entry name" value="UCP021328"/>
    <property type="match status" value="1"/>
</dbReference>
<evidence type="ECO:0008006" key="4">
    <source>
        <dbReference type="Google" id="ProtNLM"/>
    </source>
</evidence>
<protein>
    <recommendedName>
        <fullName evidence="4">DUF2992 family protein</fullName>
    </recommendedName>
</protein>
<reference evidence="2" key="1">
    <citation type="submission" date="2020-06" db="EMBL/GenBank/DDBJ databases">
        <title>Characterization of fructooligosaccharide metabolism and fructooligosaccharide-degrading enzymes in human commensal butyrate producers.</title>
        <authorList>
            <person name="Tanno H."/>
            <person name="Fujii T."/>
            <person name="Hirano K."/>
            <person name="Maeno S."/>
            <person name="Tonozuka T."/>
            <person name="Sakamoto M."/>
            <person name="Ohkuma M."/>
            <person name="Tochio T."/>
            <person name="Endo A."/>
        </authorList>
    </citation>
    <scope>NUCLEOTIDE SEQUENCE</scope>
    <source>
        <strain evidence="2">JCM 17466</strain>
    </source>
</reference>
<feature type="region of interest" description="Disordered" evidence="1">
    <location>
        <begin position="61"/>
        <end position="138"/>
    </location>
</feature>
<dbReference type="RefSeq" id="WP_201310657.1">
    <property type="nucleotide sequence ID" value="NZ_BLYI01000027.1"/>
</dbReference>
<feature type="compositionally biased region" description="Basic and acidic residues" evidence="1">
    <location>
        <begin position="64"/>
        <end position="74"/>
    </location>
</feature>
<feature type="compositionally biased region" description="Basic and acidic residues" evidence="1">
    <location>
        <begin position="99"/>
        <end position="120"/>
    </location>
</feature>
<feature type="compositionally biased region" description="Polar residues" evidence="1">
    <location>
        <begin position="88"/>
        <end position="98"/>
    </location>
</feature>
<dbReference type="Proteomes" id="UP000613208">
    <property type="component" value="Unassembled WGS sequence"/>
</dbReference>
<feature type="compositionally biased region" description="Basic residues" evidence="1">
    <location>
        <begin position="121"/>
        <end position="138"/>
    </location>
</feature>
<evidence type="ECO:0000256" key="1">
    <source>
        <dbReference type="SAM" id="MobiDB-lite"/>
    </source>
</evidence>
<proteinExistence type="predicted"/>
<organism evidence="2 3">
    <name type="scientific">Anaerostipes butyraticus</name>
    <dbReference type="NCBI Taxonomy" id="645466"/>
    <lineage>
        <taxon>Bacteria</taxon>
        <taxon>Bacillati</taxon>
        <taxon>Bacillota</taxon>
        <taxon>Clostridia</taxon>
        <taxon>Lachnospirales</taxon>
        <taxon>Lachnospiraceae</taxon>
        <taxon>Anaerostipes</taxon>
    </lineage>
</organism>
<name>A0A916Q630_9FIRM</name>
<gene>
    <name evidence="2" type="ORF">ANBU17_12940</name>
</gene>
<feature type="compositionally biased region" description="Basic residues" evidence="1">
    <location>
        <begin position="75"/>
        <end position="84"/>
    </location>
</feature>
<comment type="caution">
    <text evidence="2">The sequence shown here is derived from an EMBL/GenBank/DDBJ whole genome shotgun (WGS) entry which is preliminary data.</text>
</comment>
<evidence type="ECO:0000313" key="3">
    <source>
        <dbReference type="Proteomes" id="UP000613208"/>
    </source>
</evidence>
<dbReference type="InterPro" id="IPR016787">
    <property type="entry name" value="UCP021328"/>
</dbReference>
<dbReference type="AlphaFoldDB" id="A0A916Q630"/>
<keyword evidence="3" id="KW-1185">Reference proteome</keyword>
<dbReference type="Pfam" id="PF11208">
    <property type="entry name" value="DUF2992"/>
    <property type="match status" value="1"/>
</dbReference>
<evidence type="ECO:0000313" key="2">
    <source>
        <dbReference type="EMBL" id="GFO84947.1"/>
    </source>
</evidence>
<dbReference type="EMBL" id="BLYI01000027">
    <property type="protein sequence ID" value="GFO84947.1"/>
    <property type="molecule type" value="Genomic_DNA"/>
</dbReference>
<accession>A0A916Q630</accession>
<sequence length="138" mass="16908">MDRVNETLTVFFEDPFWIGVFERRTGEKLSVCRIVFGAEPKEYEIYDFILRHYKDLEFSPPVQSDRKEKADNPKRRQRSARRQVRQTGIGTKSQQALQKQREMLKEECQRRRKEKKEIWKRQKFILKQQKRKEKHKGH</sequence>